<evidence type="ECO:0000256" key="1">
    <source>
        <dbReference type="SAM" id="MobiDB-lite"/>
    </source>
</evidence>
<proteinExistence type="predicted"/>
<feature type="compositionally biased region" description="Polar residues" evidence="1">
    <location>
        <begin position="131"/>
        <end position="163"/>
    </location>
</feature>
<organism evidence="2 3">
    <name type="scientific">Caulobacter phage CcrColossus</name>
    <dbReference type="NCBI Taxonomy" id="1211640"/>
    <lineage>
        <taxon>Viruses</taxon>
        <taxon>Duplodnaviria</taxon>
        <taxon>Heunggongvirae</taxon>
        <taxon>Uroviricota</taxon>
        <taxon>Caudoviricetes</taxon>
        <taxon>Jeanschmidtviridae</taxon>
        <taxon>Colossusvirus</taxon>
        <taxon>Colossusvirus colossus</taxon>
    </lineage>
</organism>
<feature type="region of interest" description="Disordered" evidence="1">
    <location>
        <begin position="123"/>
        <end position="163"/>
    </location>
</feature>
<reference evidence="2 3" key="1">
    <citation type="journal article" date="2012" name="BMC Genomics">
        <title>The Caulobacter crescentus phage phiCbK: genomics of a canonical phage.</title>
        <authorList>
            <person name="Gill J.J."/>
            <person name="Berry J.D."/>
            <person name="Russell W.K."/>
            <person name="Lessor L."/>
            <person name="Escobar Garcia D.A."/>
            <person name="Hernandez D."/>
            <person name="Kane A."/>
            <person name="Keene J."/>
            <person name="Maddox M."/>
            <person name="Martin R."/>
            <person name="Mohan S."/>
            <person name="Thorn A.M."/>
            <person name="Russell D.H."/>
            <person name="Young R."/>
        </authorList>
    </citation>
    <scope>NUCLEOTIDE SEQUENCE [LARGE SCALE GENOMIC DNA]</scope>
</reference>
<evidence type="ECO:0000313" key="3">
    <source>
        <dbReference type="Proteomes" id="UP000000463"/>
    </source>
</evidence>
<protein>
    <submittedName>
        <fullName evidence="2">Putative lipoprotein</fullName>
    </submittedName>
</protein>
<dbReference type="KEGG" id="vg:13995169"/>
<keyword evidence="3" id="KW-1185">Reference proteome</keyword>
<dbReference type="RefSeq" id="YP_006988475.1">
    <property type="nucleotide sequence ID" value="NC_019406.1"/>
</dbReference>
<evidence type="ECO:0000313" key="2">
    <source>
        <dbReference type="EMBL" id="AFU88111.1"/>
    </source>
</evidence>
<name>K4JSL9_9CAUD</name>
<gene>
    <name evidence="2" type="ORF">CcrColossus_gp241</name>
</gene>
<dbReference type="EMBL" id="JX100810">
    <property type="protein sequence ID" value="AFU88111.1"/>
    <property type="molecule type" value="Genomic_DNA"/>
</dbReference>
<keyword evidence="2" id="KW-0449">Lipoprotein</keyword>
<dbReference type="PROSITE" id="PS51257">
    <property type="entry name" value="PROKAR_LIPOPROTEIN"/>
    <property type="match status" value="1"/>
</dbReference>
<sequence>MKLKIIAMAGMLAGVAIAGAACAQAVGEDSTWKFRTPSENVILQQNLDKIDLQKAGYYDKLKNGAYGLGGSAGAAGGLLGGGASTISNYYSITNQTTNNCSSSGSVGSPISCGSGSITSSGVSQSTVGSSLDSNTALTGNTVTSTGNKTQVGGTINNNQQPQQ</sequence>
<dbReference type="Proteomes" id="UP000000463">
    <property type="component" value="Segment"/>
</dbReference>
<accession>K4JSL9</accession>
<dbReference type="GeneID" id="13995169"/>